<protein>
    <submittedName>
        <fullName evidence="2">DUF397 domain-containing protein</fullName>
    </submittedName>
</protein>
<feature type="domain" description="DUF397" evidence="1">
    <location>
        <begin position="24"/>
        <end position="74"/>
    </location>
</feature>
<keyword evidence="3" id="KW-1185">Reference proteome</keyword>
<dbReference type="Proteomes" id="UP001582793">
    <property type="component" value="Unassembled WGS sequence"/>
</dbReference>
<dbReference type="EMBL" id="JBCGDC010000076">
    <property type="protein sequence ID" value="MFB6396009.1"/>
    <property type="molecule type" value="Genomic_DNA"/>
</dbReference>
<sequence>MTDHVQQETTVTEHPKGDFDLSRAVWQRAEGDASQGAVEVAFVDDLIGLRNSADPDGPVLVFTRSEWEAFVGGAQDGEFDVA</sequence>
<proteinExistence type="predicted"/>
<dbReference type="InterPro" id="IPR007278">
    <property type="entry name" value="DUF397"/>
</dbReference>
<dbReference type="Pfam" id="PF04149">
    <property type="entry name" value="DUF397"/>
    <property type="match status" value="1"/>
</dbReference>
<evidence type="ECO:0000259" key="1">
    <source>
        <dbReference type="Pfam" id="PF04149"/>
    </source>
</evidence>
<name>A0ABV5CVI8_9ACTN</name>
<organism evidence="2 3">
    <name type="scientific">Polymorphospora lycopeni</name>
    <dbReference type="NCBI Taxonomy" id="3140240"/>
    <lineage>
        <taxon>Bacteria</taxon>
        <taxon>Bacillati</taxon>
        <taxon>Actinomycetota</taxon>
        <taxon>Actinomycetes</taxon>
        <taxon>Micromonosporales</taxon>
        <taxon>Micromonosporaceae</taxon>
        <taxon>Polymorphospora</taxon>
    </lineage>
</organism>
<comment type="caution">
    <text evidence="2">The sequence shown here is derived from an EMBL/GenBank/DDBJ whole genome shotgun (WGS) entry which is preliminary data.</text>
</comment>
<gene>
    <name evidence="2" type="ORF">AAFH96_23295</name>
</gene>
<reference evidence="2 3" key="1">
    <citation type="submission" date="2024-04" db="EMBL/GenBank/DDBJ databases">
        <title>Polymorphospora sp. isolated from Baiyangdian Lake in Xiong'an New Area.</title>
        <authorList>
            <person name="Zhang X."/>
            <person name="Liu J."/>
        </authorList>
    </citation>
    <scope>NUCLEOTIDE SEQUENCE [LARGE SCALE GENOMIC DNA]</scope>
    <source>
        <strain evidence="2 3">2-325</strain>
    </source>
</reference>
<evidence type="ECO:0000313" key="3">
    <source>
        <dbReference type="Proteomes" id="UP001582793"/>
    </source>
</evidence>
<accession>A0ABV5CVI8</accession>
<evidence type="ECO:0000313" key="2">
    <source>
        <dbReference type="EMBL" id="MFB6396009.1"/>
    </source>
</evidence>
<dbReference type="RefSeq" id="WP_364208925.1">
    <property type="nucleotide sequence ID" value="NZ_JBCGDC010000076.1"/>
</dbReference>